<evidence type="ECO:0000313" key="4">
    <source>
        <dbReference type="Proteomes" id="UP001301958"/>
    </source>
</evidence>
<dbReference type="AlphaFoldDB" id="A0AAN7BHR2"/>
<feature type="compositionally biased region" description="Polar residues" evidence="1">
    <location>
        <begin position="21"/>
        <end position="31"/>
    </location>
</feature>
<feature type="compositionally biased region" description="Basic and acidic residues" evidence="1">
    <location>
        <begin position="318"/>
        <end position="335"/>
    </location>
</feature>
<name>A0AAN7BHR2_9PEZI</name>
<feature type="compositionally biased region" description="Polar residues" evidence="1">
    <location>
        <begin position="473"/>
        <end position="508"/>
    </location>
</feature>
<dbReference type="InterPro" id="IPR056453">
    <property type="entry name" value="HTH_DNAJC9"/>
</dbReference>
<feature type="region of interest" description="Disordered" evidence="1">
    <location>
        <begin position="114"/>
        <end position="134"/>
    </location>
</feature>
<feature type="domain" description="DNAJC9 HTH" evidence="2">
    <location>
        <begin position="846"/>
        <end position="909"/>
    </location>
</feature>
<feature type="region of interest" description="Disordered" evidence="1">
    <location>
        <begin position="149"/>
        <end position="360"/>
    </location>
</feature>
<feature type="region of interest" description="Disordered" evidence="1">
    <location>
        <begin position="704"/>
        <end position="723"/>
    </location>
</feature>
<sequence>MRTTRSSARNAAAGKRDNLSKAEQTTSSGSGLSPIARYFGNDGPPRRFIRRTGSVKSLSSISSVPDSESDHDDSDVDMFDDADDNPSSSSSSLDATAETKCEDVLATVEAFLNRSSPVPGSGVANYLKPDPDVGSPISADVVTALDHRHEEPCTPMAASSPIRDADETKVDPIVARTPDDIARRSSSPELGDGDTPVLFSTNPTTNLVPHEVQGQNDNQILPSPSDSSATRASSITSAVEVSATEATKEEPPSEVEETTVTGAKQYSPAPDIDFMPDRITSPKISTPLTPIRIEHSSSPVGSPILGYSTADEDAEMQDSIRLEQDDDDWHMRDDVEMPDPLGNSDEKYSPASSPEALTGDVEMEDAVPEDLTPQALDEDTCPQTLITTEILEDTAVIPSIEQDGTEEPISELPVSSNDQPIERSCSPQPRNEMEIVDALDSSAVQADVDEMIPNGENASNELIEDNLEVTSLGTRSPNWNTDSHNCQTAGRSRSEPVQLTTSRLKNTPISPPLERAQSSGPKYCFEERPTALQTDTTEISMATGPVQLPTSQDTDPQPQHKTTDPCMATGVMQPATSPDTDPQPQHEFLEINTPEVPEKPRSEHYARAIFVPMDNIPDMTSGNNLADRDNRDDGPPQSSSLPNTPSSQQQQQQPEAPPTPASEIITPPLLLDINNTPVNDSQDEPESPLSDLDPETARELEREILKNEEKSEPVPKRQPFKTFGDNETILDEIVVCTDLSHLAKPETVQKPRSQRGKKRTESQIEVKRPIPSSSESSVRTSSRQRKQPTRLVMEMPSPPRKRRRVSMSAEMIVASAIFNSSNATSEQNLESNNHGMSLRQRNSGPYKNSERERAAIVWLYNHYHGDMKSIRNELPGSWGRGAEEKERLLRILGEVEQEGGIKLTPAHSEKARRLVGFS</sequence>
<feature type="region of interest" description="Disordered" evidence="1">
    <location>
        <begin position="1"/>
        <end position="99"/>
    </location>
</feature>
<feature type="region of interest" description="Disordered" evidence="1">
    <location>
        <begin position="401"/>
        <end position="429"/>
    </location>
</feature>
<dbReference type="Pfam" id="PF23302">
    <property type="entry name" value="HTH_DNAJC9"/>
    <property type="match status" value="1"/>
</dbReference>
<feature type="region of interest" description="Disordered" evidence="1">
    <location>
        <begin position="745"/>
        <end position="805"/>
    </location>
</feature>
<feature type="compositionally biased region" description="Low complexity" evidence="1">
    <location>
        <begin position="222"/>
        <end position="238"/>
    </location>
</feature>
<feature type="compositionally biased region" description="Low complexity" evidence="1">
    <location>
        <begin position="54"/>
        <end position="66"/>
    </location>
</feature>
<keyword evidence="4" id="KW-1185">Reference proteome</keyword>
<feature type="compositionally biased region" description="Polar residues" evidence="1">
    <location>
        <begin position="198"/>
        <end position="221"/>
    </location>
</feature>
<feature type="compositionally biased region" description="Polar residues" evidence="1">
    <location>
        <begin position="822"/>
        <end position="846"/>
    </location>
</feature>
<dbReference type="Proteomes" id="UP001301958">
    <property type="component" value="Unassembled WGS sequence"/>
</dbReference>
<feature type="compositionally biased region" description="Low complexity" evidence="1">
    <location>
        <begin position="772"/>
        <end position="781"/>
    </location>
</feature>
<feature type="region of interest" description="Disordered" evidence="1">
    <location>
        <begin position="473"/>
        <end position="521"/>
    </location>
</feature>
<proteinExistence type="predicted"/>
<gene>
    <name evidence="3" type="ORF">QBC38DRAFT_548454</name>
</gene>
<feature type="region of interest" description="Disordered" evidence="1">
    <location>
        <begin position="545"/>
        <end position="600"/>
    </location>
</feature>
<feature type="compositionally biased region" description="Polar residues" evidence="1">
    <location>
        <begin position="574"/>
        <end position="583"/>
    </location>
</feature>
<feature type="region of interest" description="Disordered" evidence="1">
    <location>
        <begin position="612"/>
        <end position="698"/>
    </location>
</feature>
<reference evidence="3" key="2">
    <citation type="submission" date="2023-05" db="EMBL/GenBank/DDBJ databases">
        <authorList>
            <consortium name="Lawrence Berkeley National Laboratory"/>
            <person name="Steindorff A."/>
            <person name="Hensen N."/>
            <person name="Bonometti L."/>
            <person name="Westerberg I."/>
            <person name="Brannstrom I.O."/>
            <person name="Guillou S."/>
            <person name="Cros-Aarteil S."/>
            <person name="Calhoun S."/>
            <person name="Haridas S."/>
            <person name="Kuo A."/>
            <person name="Mondo S."/>
            <person name="Pangilinan J."/>
            <person name="Riley R."/>
            <person name="Labutti K."/>
            <person name="Andreopoulos B."/>
            <person name="Lipzen A."/>
            <person name="Chen C."/>
            <person name="Yanf M."/>
            <person name="Daum C."/>
            <person name="Ng V."/>
            <person name="Clum A."/>
            <person name="Ohm R."/>
            <person name="Martin F."/>
            <person name="Silar P."/>
            <person name="Natvig D."/>
            <person name="Lalanne C."/>
            <person name="Gautier V."/>
            <person name="Ament-Velasquez S.L."/>
            <person name="Kruys A."/>
            <person name="Hutchinson M.I."/>
            <person name="Powell A.J."/>
            <person name="Barry K."/>
            <person name="Miller A.N."/>
            <person name="Grigoriev I.V."/>
            <person name="Debuchy R."/>
            <person name="Gladieux P."/>
            <person name="Thoren M.H."/>
            <person name="Johannesson H."/>
        </authorList>
    </citation>
    <scope>NUCLEOTIDE SEQUENCE</scope>
    <source>
        <strain evidence="3">CBS 990.96</strain>
    </source>
</reference>
<feature type="region of interest" description="Disordered" evidence="1">
    <location>
        <begin position="822"/>
        <end position="847"/>
    </location>
</feature>
<feature type="compositionally biased region" description="Acidic residues" evidence="1">
    <location>
        <begin position="67"/>
        <end position="84"/>
    </location>
</feature>
<feature type="compositionally biased region" description="Low complexity" evidence="1">
    <location>
        <begin position="1"/>
        <end position="13"/>
    </location>
</feature>
<feature type="compositionally biased region" description="Polar residues" evidence="1">
    <location>
        <begin position="548"/>
        <end position="560"/>
    </location>
</feature>
<feature type="compositionally biased region" description="Polar residues" evidence="1">
    <location>
        <begin position="413"/>
        <end position="429"/>
    </location>
</feature>
<evidence type="ECO:0000259" key="2">
    <source>
        <dbReference type="Pfam" id="PF23302"/>
    </source>
</evidence>
<evidence type="ECO:0000256" key="1">
    <source>
        <dbReference type="SAM" id="MobiDB-lite"/>
    </source>
</evidence>
<comment type="caution">
    <text evidence="3">The sequence shown here is derived from an EMBL/GenBank/DDBJ whole genome shotgun (WGS) entry which is preliminary data.</text>
</comment>
<reference evidence="3" key="1">
    <citation type="journal article" date="2023" name="Mol. Phylogenet. Evol.">
        <title>Genome-scale phylogeny and comparative genomics of the fungal order Sordariales.</title>
        <authorList>
            <person name="Hensen N."/>
            <person name="Bonometti L."/>
            <person name="Westerberg I."/>
            <person name="Brannstrom I.O."/>
            <person name="Guillou S."/>
            <person name="Cros-Aarteil S."/>
            <person name="Calhoun S."/>
            <person name="Haridas S."/>
            <person name="Kuo A."/>
            <person name="Mondo S."/>
            <person name="Pangilinan J."/>
            <person name="Riley R."/>
            <person name="LaButti K."/>
            <person name="Andreopoulos B."/>
            <person name="Lipzen A."/>
            <person name="Chen C."/>
            <person name="Yan M."/>
            <person name="Daum C."/>
            <person name="Ng V."/>
            <person name="Clum A."/>
            <person name="Steindorff A."/>
            <person name="Ohm R.A."/>
            <person name="Martin F."/>
            <person name="Silar P."/>
            <person name="Natvig D.O."/>
            <person name="Lalanne C."/>
            <person name="Gautier V."/>
            <person name="Ament-Velasquez S.L."/>
            <person name="Kruys A."/>
            <person name="Hutchinson M.I."/>
            <person name="Powell A.J."/>
            <person name="Barry K."/>
            <person name="Miller A.N."/>
            <person name="Grigoriev I.V."/>
            <person name="Debuchy R."/>
            <person name="Gladieux P."/>
            <person name="Hiltunen Thoren M."/>
            <person name="Johannesson H."/>
        </authorList>
    </citation>
    <scope>NUCLEOTIDE SEQUENCE</scope>
    <source>
        <strain evidence="3">CBS 990.96</strain>
    </source>
</reference>
<protein>
    <recommendedName>
        <fullName evidence="2">DNAJC9 HTH domain-containing protein</fullName>
    </recommendedName>
</protein>
<evidence type="ECO:0000313" key="3">
    <source>
        <dbReference type="EMBL" id="KAK4223465.1"/>
    </source>
</evidence>
<feature type="compositionally biased region" description="Low complexity" evidence="1">
    <location>
        <begin position="635"/>
        <end position="654"/>
    </location>
</feature>
<dbReference type="EMBL" id="MU865426">
    <property type="protein sequence ID" value="KAK4223465.1"/>
    <property type="molecule type" value="Genomic_DNA"/>
</dbReference>
<accession>A0AAN7BHR2</accession>
<feature type="compositionally biased region" description="Basic and acidic residues" evidence="1">
    <location>
        <begin position="704"/>
        <end position="715"/>
    </location>
</feature>
<feature type="compositionally biased region" description="Basic and acidic residues" evidence="1">
    <location>
        <begin position="759"/>
        <end position="768"/>
    </location>
</feature>
<organism evidence="3 4">
    <name type="scientific">Podospora fimiseda</name>
    <dbReference type="NCBI Taxonomy" id="252190"/>
    <lineage>
        <taxon>Eukaryota</taxon>
        <taxon>Fungi</taxon>
        <taxon>Dikarya</taxon>
        <taxon>Ascomycota</taxon>
        <taxon>Pezizomycotina</taxon>
        <taxon>Sordariomycetes</taxon>
        <taxon>Sordariomycetidae</taxon>
        <taxon>Sordariales</taxon>
        <taxon>Podosporaceae</taxon>
        <taxon>Podospora</taxon>
    </lineage>
</organism>